<evidence type="ECO:0000259" key="4">
    <source>
        <dbReference type="PROSITE" id="PS51371"/>
    </source>
</evidence>
<dbReference type="PROSITE" id="PS50914">
    <property type="entry name" value="BON"/>
    <property type="match status" value="1"/>
</dbReference>
<dbReference type="InterPro" id="IPR046342">
    <property type="entry name" value="CBS_dom_sf"/>
</dbReference>
<sequence>MTAINETPAERPYPVFSSGGTKMLKVRSIMSSDPTTIGPNAKIWEAANAMLDDHISGLPVVDEAGRLLGIISESDFLRRGGKHTDTHHGLWRTFFSSRGLLAEEYAKSFGNDVAEVMSSPAVTIEPNASVETAAEIMAEKNVKRLPVVEGEKVIGIVTRFDIMAALVREVTSLCSTRTDSDIRNALEAELAKQKWGDSVTLHVADGVVTLEGRVLDLREKTALHVAAENTTGVKRVDDRIQVVAPPDMPVPPPGFYL</sequence>
<proteinExistence type="predicted"/>
<dbReference type="Gene3D" id="3.10.580.10">
    <property type="entry name" value="CBS-domain"/>
    <property type="match status" value="1"/>
</dbReference>
<dbReference type="SUPFAM" id="SSF54631">
    <property type="entry name" value="CBS-domain pair"/>
    <property type="match status" value="1"/>
</dbReference>
<evidence type="ECO:0000256" key="2">
    <source>
        <dbReference type="PROSITE-ProRule" id="PRU00703"/>
    </source>
</evidence>
<dbReference type="Proteomes" id="UP001549077">
    <property type="component" value="Unassembled WGS sequence"/>
</dbReference>
<evidence type="ECO:0000259" key="3">
    <source>
        <dbReference type="PROSITE" id="PS50914"/>
    </source>
</evidence>
<dbReference type="Pfam" id="PF00571">
    <property type="entry name" value="CBS"/>
    <property type="match status" value="2"/>
</dbReference>
<accession>A0ABV2MHB6</accession>
<feature type="domain" description="CBS" evidence="4">
    <location>
        <begin position="117"/>
        <end position="172"/>
    </location>
</feature>
<gene>
    <name evidence="5" type="ORF">ABID08_003236</name>
</gene>
<dbReference type="PIRSF" id="PIRSF036990">
    <property type="entry name" value="UCP036990_CBS_BON"/>
    <property type="match status" value="1"/>
</dbReference>
<evidence type="ECO:0000256" key="1">
    <source>
        <dbReference type="ARBA" id="ARBA00023122"/>
    </source>
</evidence>
<dbReference type="InterPro" id="IPR000644">
    <property type="entry name" value="CBS_dom"/>
</dbReference>
<dbReference type="RefSeq" id="WP_168296162.1">
    <property type="nucleotide sequence ID" value="NZ_CP071604.1"/>
</dbReference>
<dbReference type="EMBL" id="JBEPMY010000008">
    <property type="protein sequence ID" value="MET3755865.1"/>
    <property type="molecule type" value="Genomic_DNA"/>
</dbReference>
<dbReference type="Pfam" id="PF04972">
    <property type="entry name" value="BON"/>
    <property type="match status" value="1"/>
</dbReference>
<dbReference type="InterPro" id="IPR017080">
    <property type="entry name" value="UCP036990_CBS_BON"/>
</dbReference>
<dbReference type="GeneID" id="91150002"/>
<keyword evidence="1 2" id="KW-0129">CBS domain</keyword>
<evidence type="ECO:0000313" key="6">
    <source>
        <dbReference type="Proteomes" id="UP001549077"/>
    </source>
</evidence>
<dbReference type="CDD" id="cd04586">
    <property type="entry name" value="CBS_pair_BON_assoc"/>
    <property type="match status" value="1"/>
</dbReference>
<dbReference type="Gene3D" id="3.30.1340.30">
    <property type="match status" value="1"/>
</dbReference>
<dbReference type="InterPro" id="IPR007055">
    <property type="entry name" value="BON_dom"/>
</dbReference>
<keyword evidence="6" id="KW-1185">Reference proteome</keyword>
<dbReference type="PANTHER" id="PTHR43080:SF26">
    <property type="entry name" value="REGULATORY PROTEIN"/>
    <property type="match status" value="1"/>
</dbReference>
<dbReference type="PROSITE" id="PS51371">
    <property type="entry name" value="CBS"/>
    <property type="match status" value="2"/>
</dbReference>
<organism evidence="5 6">
    <name type="scientific">Rhizobium binae</name>
    <dbReference type="NCBI Taxonomy" id="1138190"/>
    <lineage>
        <taxon>Bacteria</taxon>
        <taxon>Pseudomonadati</taxon>
        <taxon>Pseudomonadota</taxon>
        <taxon>Alphaproteobacteria</taxon>
        <taxon>Hyphomicrobiales</taxon>
        <taxon>Rhizobiaceae</taxon>
        <taxon>Rhizobium/Agrobacterium group</taxon>
        <taxon>Rhizobium</taxon>
    </lineage>
</organism>
<dbReference type="SMART" id="SM00116">
    <property type="entry name" value="CBS"/>
    <property type="match status" value="2"/>
</dbReference>
<reference evidence="5 6" key="1">
    <citation type="submission" date="2024-06" db="EMBL/GenBank/DDBJ databases">
        <title>Genomic Encyclopedia of Type Strains, Phase IV (KMG-IV): sequencing the most valuable type-strain genomes for metagenomic binning, comparative biology and taxonomic classification.</title>
        <authorList>
            <person name="Goeker M."/>
        </authorList>
    </citation>
    <scope>NUCLEOTIDE SEQUENCE [LARGE SCALE GENOMIC DNA]</scope>
    <source>
        <strain evidence="5 6">DSM 29288</strain>
    </source>
</reference>
<protein>
    <submittedName>
        <fullName evidence="5">CBS domain-containing protein</fullName>
    </submittedName>
</protein>
<dbReference type="InterPro" id="IPR051257">
    <property type="entry name" value="Diverse_CBS-Domain"/>
</dbReference>
<dbReference type="PANTHER" id="PTHR43080">
    <property type="entry name" value="CBS DOMAIN-CONTAINING PROTEIN CBSX3, MITOCHONDRIAL"/>
    <property type="match status" value="1"/>
</dbReference>
<feature type="domain" description="BON" evidence="3">
    <location>
        <begin position="178"/>
        <end position="244"/>
    </location>
</feature>
<name>A0ABV2MHB6_9HYPH</name>
<evidence type="ECO:0000313" key="5">
    <source>
        <dbReference type="EMBL" id="MET3755865.1"/>
    </source>
</evidence>
<feature type="domain" description="CBS" evidence="4">
    <location>
        <begin position="30"/>
        <end position="86"/>
    </location>
</feature>
<comment type="caution">
    <text evidence="5">The sequence shown here is derived from an EMBL/GenBank/DDBJ whole genome shotgun (WGS) entry which is preliminary data.</text>
</comment>